<dbReference type="EMBL" id="AZBU02000002">
    <property type="protein sequence ID" value="TKR93240.1"/>
    <property type="molecule type" value="Genomic_DNA"/>
</dbReference>
<evidence type="ECO:0000313" key="1">
    <source>
        <dbReference type="EMBL" id="TKR93240.1"/>
    </source>
</evidence>
<dbReference type="Proteomes" id="UP000298663">
    <property type="component" value="Unassembled WGS sequence"/>
</dbReference>
<dbReference type="AlphaFoldDB" id="A0A4U5PAM3"/>
<gene>
    <name evidence="1" type="ORF">L596_007734</name>
</gene>
<protein>
    <submittedName>
        <fullName evidence="1">Uncharacterized protein</fullName>
    </submittedName>
</protein>
<proteinExistence type="predicted"/>
<name>A0A4U5PAM3_STECR</name>
<reference evidence="1 2" key="2">
    <citation type="journal article" date="2019" name="G3 (Bethesda)">
        <title>Hybrid Assembly of the Genome of the Entomopathogenic Nematode Steinernema carpocapsae Identifies the X-Chromosome.</title>
        <authorList>
            <person name="Serra L."/>
            <person name="Macchietto M."/>
            <person name="Macias-Munoz A."/>
            <person name="McGill C.J."/>
            <person name="Rodriguez I.M."/>
            <person name="Rodriguez B."/>
            <person name="Murad R."/>
            <person name="Mortazavi A."/>
        </authorList>
    </citation>
    <scope>NUCLEOTIDE SEQUENCE [LARGE SCALE GENOMIC DNA]</scope>
    <source>
        <strain evidence="1 2">ALL</strain>
    </source>
</reference>
<reference evidence="1 2" key="1">
    <citation type="journal article" date="2015" name="Genome Biol.">
        <title>Comparative genomics of Steinernema reveals deeply conserved gene regulatory networks.</title>
        <authorList>
            <person name="Dillman A.R."/>
            <person name="Macchietto M."/>
            <person name="Porter C.F."/>
            <person name="Rogers A."/>
            <person name="Williams B."/>
            <person name="Antoshechkin I."/>
            <person name="Lee M.M."/>
            <person name="Goodwin Z."/>
            <person name="Lu X."/>
            <person name="Lewis E.E."/>
            <person name="Goodrich-Blair H."/>
            <person name="Stock S.P."/>
            <person name="Adams B.J."/>
            <person name="Sternberg P.W."/>
            <person name="Mortazavi A."/>
        </authorList>
    </citation>
    <scope>NUCLEOTIDE SEQUENCE [LARGE SCALE GENOMIC DNA]</scope>
    <source>
        <strain evidence="1 2">ALL</strain>
    </source>
</reference>
<keyword evidence="2" id="KW-1185">Reference proteome</keyword>
<comment type="caution">
    <text evidence="1">The sequence shown here is derived from an EMBL/GenBank/DDBJ whole genome shotgun (WGS) entry which is preliminary data.</text>
</comment>
<evidence type="ECO:0000313" key="2">
    <source>
        <dbReference type="Proteomes" id="UP000298663"/>
    </source>
</evidence>
<sequence>MTFFRHLAICPALFETSSIPSSFRYFYFGRLLSNWFLLQRSPRVGTKWSLCCCRVHWGSHQIQSYLSSHYCSKSAKTHRIASALNFMTCLLPLPFLSMPQSRVSRLVFRVAAPVLQHRIPQKPLRVPCFPQSIIAILAEHV</sequence>
<accession>A0A4U5PAM3</accession>
<organism evidence="1 2">
    <name type="scientific">Steinernema carpocapsae</name>
    <name type="common">Entomopathogenic nematode</name>
    <dbReference type="NCBI Taxonomy" id="34508"/>
    <lineage>
        <taxon>Eukaryota</taxon>
        <taxon>Metazoa</taxon>
        <taxon>Ecdysozoa</taxon>
        <taxon>Nematoda</taxon>
        <taxon>Chromadorea</taxon>
        <taxon>Rhabditida</taxon>
        <taxon>Tylenchina</taxon>
        <taxon>Panagrolaimomorpha</taxon>
        <taxon>Strongyloidoidea</taxon>
        <taxon>Steinernematidae</taxon>
        <taxon>Steinernema</taxon>
    </lineage>
</organism>